<dbReference type="PANTHER" id="PTHR21661:SF35">
    <property type="entry name" value="EPOXIDE HYDROLASE"/>
    <property type="match status" value="1"/>
</dbReference>
<dbReference type="Proteomes" id="UP001157017">
    <property type="component" value="Unassembled WGS sequence"/>
</dbReference>
<comment type="caution">
    <text evidence="3">The sequence shown here is derived from an EMBL/GenBank/DDBJ whole genome shotgun (WGS) entry which is preliminary data.</text>
</comment>
<dbReference type="PANTHER" id="PTHR21661">
    <property type="entry name" value="EPOXIDE HYDROLASE 1-RELATED"/>
    <property type="match status" value="1"/>
</dbReference>
<gene>
    <name evidence="3" type="ORF">GCM10025868_28990</name>
</gene>
<protein>
    <submittedName>
        <fullName evidence="3">Uncharacterized protein</fullName>
    </submittedName>
</protein>
<organism evidence="3 4">
    <name type="scientific">Angustibacter aerolatus</name>
    <dbReference type="NCBI Taxonomy" id="1162965"/>
    <lineage>
        <taxon>Bacteria</taxon>
        <taxon>Bacillati</taxon>
        <taxon>Actinomycetota</taxon>
        <taxon>Actinomycetes</taxon>
        <taxon>Kineosporiales</taxon>
        <taxon>Kineosporiaceae</taxon>
    </lineage>
</organism>
<dbReference type="Gene3D" id="3.40.50.1820">
    <property type="entry name" value="alpha/beta hydrolase"/>
    <property type="match status" value="1"/>
</dbReference>
<sequence length="69" mass="7423">MIEPLEVIDRLAEPGSPDLPAFHVVAPSLPGFGFSGRPTSTGWDAERTADAWVEPDAAAGVRAVPRRRR</sequence>
<dbReference type="SUPFAM" id="SSF53474">
    <property type="entry name" value="alpha/beta-Hydrolases"/>
    <property type="match status" value="1"/>
</dbReference>
<dbReference type="InterPro" id="IPR029058">
    <property type="entry name" value="AB_hydrolase_fold"/>
</dbReference>
<evidence type="ECO:0000313" key="3">
    <source>
        <dbReference type="EMBL" id="GMA87649.1"/>
    </source>
</evidence>
<evidence type="ECO:0000313" key="4">
    <source>
        <dbReference type="Proteomes" id="UP001157017"/>
    </source>
</evidence>
<comment type="similarity">
    <text evidence="1">Belongs to the peptidase S33 family.</text>
</comment>
<keyword evidence="4" id="KW-1185">Reference proteome</keyword>
<dbReference type="EMBL" id="BSUZ01000001">
    <property type="protein sequence ID" value="GMA87649.1"/>
    <property type="molecule type" value="Genomic_DNA"/>
</dbReference>
<evidence type="ECO:0000256" key="2">
    <source>
        <dbReference type="ARBA" id="ARBA00022801"/>
    </source>
</evidence>
<proteinExistence type="inferred from homology"/>
<reference evidence="4" key="1">
    <citation type="journal article" date="2019" name="Int. J. Syst. Evol. Microbiol.">
        <title>The Global Catalogue of Microorganisms (GCM) 10K type strain sequencing project: providing services to taxonomists for standard genome sequencing and annotation.</title>
        <authorList>
            <consortium name="The Broad Institute Genomics Platform"/>
            <consortium name="The Broad Institute Genome Sequencing Center for Infectious Disease"/>
            <person name="Wu L."/>
            <person name="Ma J."/>
        </authorList>
    </citation>
    <scope>NUCLEOTIDE SEQUENCE [LARGE SCALE GENOMIC DNA]</scope>
    <source>
        <strain evidence="4">NBRC 108730</strain>
    </source>
</reference>
<name>A0ABQ6JKH4_9ACTN</name>
<evidence type="ECO:0000256" key="1">
    <source>
        <dbReference type="ARBA" id="ARBA00010088"/>
    </source>
</evidence>
<keyword evidence="2" id="KW-0378">Hydrolase</keyword>
<accession>A0ABQ6JKH4</accession>